<protein>
    <submittedName>
        <fullName evidence="2">Uncharacterized protein</fullName>
    </submittedName>
</protein>
<dbReference type="PANTHER" id="PTHR43684:SF5">
    <property type="entry name" value="CHROMODOMAIN Y-LIKE PROTEIN"/>
    <property type="match status" value="1"/>
</dbReference>
<dbReference type="SUPFAM" id="SSF52096">
    <property type="entry name" value="ClpP/crotonase"/>
    <property type="match status" value="1"/>
</dbReference>
<name>A0ABN9A9A3_RANTA</name>
<proteinExistence type="predicted"/>
<dbReference type="Pfam" id="PF00378">
    <property type="entry name" value="ECH_1"/>
    <property type="match status" value="1"/>
</dbReference>
<dbReference type="Gene3D" id="3.90.226.10">
    <property type="entry name" value="2-enoyl-CoA Hydratase, Chain A, domain 1"/>
    <property type="match status" value="1"/>
</dbReference>
<dbReference type="Proteomes" id="UP001176941">
    <property type="component" value="Chromosome Y"/>
</dbReference>
<sequence length="363" mass="40919">MVNCEECIHDFNRHHTKKPKEGTFTRAKRTSPNNGQKQISRSTNRSFSKAAAKALMVGKEHEAKSSLLFTTRQKFHKSPACGLATYKNLDVARSGNSIPVPKSPKESVTVLDGFHDESPKMPDPVKQGPEDPATPEHETPADVSYDRECSKRKFVKDRRDQPFAKRLHFSVRQRESAYRYWDIMVQKQDGFTHILLSTKLSENNSLNLEVMKELQSALSMADTDDSKLVLLSAMGSIFCCGLDMLYFRRRESTRMAEAIRNFVNTFIQFKKPIIIAVNHPGIERGASILALRDVVWANEKACCFQTPYSTFGQSLGGCSTIMFPKFMGGVSAKEMLLRGWKLTAQETCNKGLVSQVFWPGTFS</sequence>
<dbReference type="InterPro" id="IPR001753">
    <property type="entry name" value="Enoyl-CoA_hydra/iso"/>
</dbReference>
<keyword evidence="3" id="KW-1185">Reference proteome</keyword>
<feature type="compositionally biased region" description="Basic and acidic residues" evidence="1">
    <location>
        <begin position="134"/>
        <end position="145"/>
    </location>
</feature>
<feature type="region of interest" description="Disordered" evidence="1">
    <location>
        <begin position="15"/>
        <end position="47"/>
    </location>
</feature>
<gene>
    <name evidence="2" type="ORF">MRATA1EN1_LOCUS30549</name>
</gene>
<dbReference type="InterPro" id="IPR051053">
    <property type="entry name" value="ECH/Chromodomain_protein"/>
</dbReference>
<dbReference type="EMBL" id="OX460344">
    <property type="protein sequence ID" value="CAI9181587.1"/>
    <property type="molecule type" value="Genomic_DNA"/>
</dbReference>
<feature type="region of interest" description="Disordered" evidence="1">
    <location>
        <begin position="113"/>
        <end position="145"/>
    </location>
</feature>
<dbReference type="CDD" id="cd06558">
    <property type="entry name" value="crotonase-like"/>
    <property type="match status" value="1"/>
</dbReference>
<evidence type="ECO:0000256" key="1">
    <source>
        <dbReference type="SAM" id="MobiDB-lite"/>
    </source>
</evidence>
<dbReference type="PANTHER" id="PTHR43684">
    <property type="match status" value="1"/>
</dbReference>
<evidence type="ECO:0000313" key="3">
    <source>
        <dbReference type="Proteomes" id="UP001176941"/>
    </source>
</evidence>
<reference evidence="2" key="1">
    <citation type="submission" date="2023-04" db="EMBL/GenBank/DDBJ databases">
        <authorList>
            <consortium name="ELIXIR-Norway"/>
        </authorList>
    </citation>
    <scope>NUCLEOTIDE SEQUENCE [LARGE SCALE GENOMIC DNA]</scope>
</reference>
<feature type="compositionally biased region" description="Polar residues" evidence="1">
    <location>
        <begin position="30"/>
        <end position="47"/>
    </location>
</feature>
<accession>A0ABN9A9A3</accession>
<dbReference type="InterPro" id="IPR029045">
    <property type="entry name" value="ClpP/crotonase-like_dom_sf"/>
</dbReference>
<evidence type="ECO:0000313" key="2">
    <source>
        <dbReference type="EMBL" id="CAI9181587.1"/>
    </source>
</evidence>
<organism evidence="2 3">
    <name type="scientific">Rangifer tarandus platyrhynchus</name>
    <name type="common">Svalbard reindeer</name>
    <dbReference type="NCBI Taxonomy" id="3082113"/>
    <lineage>
        <taxon>Eukaryota</taxon>
        <taxon>Metazoa</taxon>
        <taxon>Chordata</taxon>
        <taxon>Craniata</taxon>
        <taxon>Vertebrata</taxon>
        <taxon>Euteleostomi</taxon>
        <taxon>Mammalia</taxon>
        <taxon>Eutheria</taxon>
        <taxon>Laurasiatheria</taxon>
        <taxon>Artiodactyla</taxon>
        <taxon>Ruminantia</taxon>
        <taxon>Pecora</taxon>
        <taxon>Cervidae</taxon>
        <taxon>Odocoileinae</taxon>
        <taxon>Rangifer</taxon>
    </lineage>
</organism>